<organism evidence="8 9">
    <name type="scientific">Penicillium atrosanguineum</name>
    <dbReference type="NCBI Taxonomy" id="1132637"/>
    <lineage>
        <taxon>Eukaryota</taxon>
        <taxon>Fungi</taxon>
        <taxon>Dikarya</taxon>
        <taxon>Ascomycota</taxon>
        <taxon>Pezizomycotina</taxon>
        <taxon>Eurotiomycetes</taxon>
        <taxon>Eurotiomycetidae</taxon>
        <taxon>Eurotiales</taxon>
        <taxon>Aspergillaceae</taxon>
        <taxon>Penicillium</taxon>
    </lineage>
</organism>
<dbReference type="OrthoDB" id="10257314at2759"/>
<evidence type="ECO:0000259" key="7">
    <source>
        <dbReference type="Pfam" id="PF02668"/>
    </source>
</evidence>
<keyword evidence="3" id="KW-0479">Metal-binding</keyword>
<evidence type="ECO:0000256" key="1">
    <source>
        <dbReference type="ARBA" id="ARBA00001954"/>
    </source>
</evidence>
<keyword evidence="4" id="KW-0223">Dioxygenase</keyword>
<reference evidence="8" key="2">
    <citation type="journal article" date="2023" name="IMA Fungus">
        <title>Comparative genomic study of the Penicillium genus elucidates a diverse pangenome and 15 lateral gene transfer events.</title>
        <authorList>
            <person name="Petersen C."/>
            <person name="Sorensen T."/>
            <person name="Nielsen M.R."/>
            <person name="Sondergaard T.E."/>
            <person name="Sorensen J.L."/>
            <person name="Fitzpatrick D.A."/>
            <person name="Frisvad J.C."/>
            <person name="Nielsen K.L."/>
        </authorList>
    </citation>
    <scope>NUCLEOTIDE SEQUENCE</scope>
    <source>
        <strain evidence="8">IBT 21472</strain>
    </source>
</reference>
<proteinExistence type="inferred from homology"/>
<comment type="similarity">
    <text evidence="2">Belongs to the TfdA dioxygenase family.</text>
</comment>
<dbReference type="Proteomes" id="UP001147746">
    <property type="component" value="Unassembled WGS sequence"/>
</dbReference>
<comment type="caution">
    <text evidence="8">The sequence shown here is derived from an EMBL/GenBank/DDBJ whole genome shotgun (WGS) entry which is preliminary data.</text>
</comment>
<dbReference type="Gene3D" id="3.60.130.10">
    <property type="entry name" value="Clavaminate synthase-like"/>
    <property type="match status" value="1"/>
</dbReference>
<keyword evidence="9" id="KW-1185">Reference proteome</keyword>
<dbReference type="InterPro" id="IPR003819">
    <property type="entry name" value="TauD/TfdA-like"/>
</dbReference>
<dbReference type="InterPro" id="IPR042098">
    <property type="entry name" value="TauD-like_sf"/>
</dbReference>
<dbReference type="AlphaFoldDB" id="A0A9W9H8L0"/>
<evidence type="ECO:0000256" key="6">
    <source>
        <dbReference type="ARBA" id="ARBA00023004"/>
    </source>
</evidence>
<dbReference type="GO" id="GO:0046872">
    <property type="term" value="F:metal ion binding"/>
    <property type="evidence" value="ECO:0007669"/>
    <property type="project" value="UniProtKB-KW"/>
</dbReference>
<accession>A0A9W9H8L0</accession>
<evidence type="ECO:0000313" key="8">
    <source>
        <dbReference type="EMBL" id="KAJ5316079.1"/>
    </source>
</evidence>
<dbReference type="GO" id="GO:0016706">
    <property type="term" value="F:2-oxoglutarate-dependent dioxygenase activity"/>
    <property type="evidence" value="ECO:0007669"/>
    <property type="project" value="TreeGrafter"/>
</dbReference>
<dbReference type="GO" id="GO:0005737">
    <property type="term" value="C:cytoplasm"/>
    <property type="evidence" value="ECO:0007669"/>
    <property type="project" value="TreeGrafter"/>
</dbReference>
<feature type="domain" description="TauD/TfdA-like" evidence="7">
    <location>
        <begin position="37"/>
        <end position="329"/>
    </location>
</feature>
<name>A0A9W9H8L0_9EURO</name>
<evidence type="ECO:0000256" key="2">
    <source>
        <dbReference type="ARBA" id="ARBA00005896"/>
    </source>
</evidence>
<reference evidence="8" key="1">
    <citation type="submission" date="2022-12" db="EMBL/GenBank/DDBJ databases">
        <authorList>
            <person name="Petersen C."/>
        </authorList>
    </citation>
    <scope>NUCLEOTIDE SEQUENCE</scope>
    <source>
        <strain evidence="8">IBT 21472</strain>
    </source>
</reference>
<evidence type="ECO:0000256" key="3">
    <source>
        <dbReference type="ARBA" id="ARBA00022723"/>
    </source>
</evidence>
<dbReference type="PANTHER" id="PTHR30468:SF10">
    <property type="entry name" value="TAUD_TFDA-LIKE DOMAIN-CONTAINING PROTEIN"/>
    <property type="match status" value="1"/>
</dbReference>
<evidence type="ECO:0000256" key="4">
    <source>
        <dbReference type="ARBA" id="ARBA00022964"/>
    </source>
</evidence>
<dbReference type="InterPro" id="IPR051323">
    <property type="entry name" value="AtsK-like"/>
</dbReference>
<dbReference type="PANTHER" id="PTHR30468">
    <property type="entry name" value="ALPHA-KETOGLUTARATE-DEPENDENT SULFONATE DIOXYGENASE"/>
    <property type="match status" value="1"/>
</dbReference>
<dbReference type="EMBL" id="JAPZBO010000005">
    <property type="protein sequence ID" value="KAJ5316079.1"/>
    <property type="molecule type" value="Genomic_DNA"/>
</dbReference>
<gene>
    <name evidence="8" type="ORF">N7476_006386</name>
</gene>
<protein>
    <recommendedName>
        <fullName evidence="7">TauD/TfdA-like domain-containing protein</fullName>
    </recommendedName>
</protein>
<keyword evidence="5" id="KW-0560">Oxidoreductase</keyword>
<dbReference type="SUPFAM" id="SSF51197">
    <property type="entry name" value="Clavaminate synthase-like"/>
    <property type="match status" value="1"/>
</dbReference>
<evidence type="ECO:0000256" key="5">
    <source>
        <dbReference type="ARBA" id="ARBA00023002"/>
    </source>
</evidence>
<dbReference type="Pfam" id="PF02668">
    <property type="entry name" value="TauD"/>
    <property type="match status" value="1"/>
</dbReference>
<keyword evidence="6" id="KW-0408">Iron</keyword>
<evidence type="ECO:0000313" key="9">
    <source>
        <dbReference type="Proteomes" id="UP001147746"/>
    </source>
</evidence>
<comment type="cofactor">
    <cofactor evidence="1">
        <name>Fe(2+)</name>
        <dbReference type="ChEBI" id="CHEBI:29033"/>
    </cofactor>
</comment>
<sequence>MTVTQDVPPAPNVHGQKTCLREPLKLKGLLDNYKSFNVTPTIGTEFPDANVVDWMKAANKDELLRDLAVTISRRGVVFFRAQNDLTDELQKELAQRLGVLTGKPDSSRLHIHPLTYHNLDKDPELNVITTDQAANPAEDLWKNRPADIRNSWHTDTSYEPNPADYSILKLIKLPETGGDTMWASSCEIYDKISPAYRCFLEGLTATFSQSRLPASAAAKGFELYSKPRGSPNNVGTSLRTIHPVVRTNPVTGWKSLFAVGNHVEHINDVTPGESKRLHDWFLQMIVEEHDAQLRHRWENQYDIAIWDNRTVYHTALFDFAGLGARTGHRAVGIGEKPYFDPNSKTRREALAEEGVGC</sequence>